<sequence length="148" mass="16014">MTTAVVREASRRFVPRWAMSSFGHEGPYLARSPLPDLQLWPLLSVSDSKSVKIARELNAPIAVIAGRVVDALRSLKVGAEGYTVNRLYQAPTLTIWPVVVLCADRTNTVGAGCRPGPPRRESASGLRVHPRYGILCGMEREGEAGFGG</sequence>
<gene>
    <name evidence="1" type="ORF">AVDCRST_MAG93-5095</name>
</gene>
<organism evidence="1">
    <name type="scientific">uncultured Chloroflexia bacterium</name>
    <dbReference type="NCBI Taxonomy" id="1672391"/>
    <lineage>
        <taxon>Bacteria</taxon>
        <taxon>Bacillati</taxon>
        <taxon>Chloroflexota</taxon>
        <taxon>Chloroflexia</taxon>
        <taxon>environmental samples</taxon>
    </lineage>
</organism>
<dbReference type="EMBL" id="CADCTR010001717">
    <property type="protein sequence ID" value="CAA9308994.1"/>
    <property type="molecule type" value="Genomic_DNA"/>
</dbReference>
<proteinExistence type="predicted"/>
<accession>A0A6J4KQE0</accession>
<name>A0A6J4KQE0_9CHLR</name>
<feature type="non-terminal residue" evidence="1">
    <location>
        <position position="148"/>
    </location>
</feature>
<reference evidence="1" key="1">
    <citation type="submission" date="2020-02" db="EMBL/GenBank/DDBJ databases">
        <authorList>
            <person name="Meier V. D."/>
        </authorList>
    </citation>
    <scope>NUCLEOTIDE SEQUENCE</scope>
    <source>
        <strain evidence="1">AVDCRST_MAG93</strain>
    </source>
</reference>
<evidence type="ECO:0000313" key="1">
    <source>
        <dbReference type="EMBL" id="CAA9308994.1"/>
    </source>
</evidence>
<protein>
    <submittedName>
        <fullName evidence="1">Uncharacterized protein</fullName>
    </submittedName>
</protein>
<dbReference type="AlphaFoldDB" id="A0A6J4KQE0"/>